<feature type="region of interest" description="Disordered" evidence="1">
    <location>
        <begin position="53"/>
        <end position="83"/>
    </location>
</feature>
<protein>
    <submittedName>
        <fullName evidence="2">Uncharacterized protein</fullName>
    </submittedName>
</protein>
<reference evidence="2" key="1">
    <citation type="submission" date="2020-03" db="EMBL/GenBank/DDBJ databases">
        <title>The deep terrestrial virosphere.</title>
        <authorList>
            <person name="Holmfeldt K."/>
            <person name="Nilsson E."/>
            <person name="Simone D."/>
            <person name="Lopez-Fernandez M."/>
            <person name="Wu X."/>
            <person name="de Brujin I."/>
            <person name="Lundin D."/>
            <person name="Andersson A."/>
            <person name="Bertilsson S."/>
            <person name="Dopson M."/>
        </authorList>
    </citation>
    <scope>NUCLEOTIDE SEQUENCE</scope>
    <source>
        <strain evidence="2">TM448A01971</strain>
        <strain evidence="3">TM448B00567</strain>
    </source>
</reference>
<feature type="region of interest" description="Disordered" evidence="1">
    <location>
        <begin position="1"/>
        <end position="20"/>
    </location>
</feature>
<sequence length="115" mass="12738">MKLNELTSPSAPNTSPWCVSPDPCEHGYDKGLCPYKGCAHGVEGTELIFTFSVKAPAPPPPPSEPRRTRGGRRVAPTPPAPPVERSFEVVYQREPYVLSEEKGMIDIGHRWLRVK</sequence>
<evidence type="ECO:0000313" key="3">
    <source>
        <dbReference type="EMBL" id="QJH96008.1"/>
    </source>
</evidence>
<evidence type="ECO:0000313" key="2">
    <source>
        <dbReference type="EMBL" id="QJA51057.1"/>
    </source>
</evidence>
<dbReference type="EMBL" id="MT144636">
    <property type="protein sequence ID" value="QJH96008.1"/>
    <property type="molecule type" value="Genomic_DNA"/>
</dbReference>
<name>A0A6H1ZUR2_9ZZZZ</name>
<evidence type="ECO:0000256" key="1">
    <source>
        <dbReference type="SAM" id="MobiDB-lite"/>
    </source>
</evidence>
<accession>A0A6H1ZUR2</accession>
<dbReference type="EMBL" id="MT144235">
    <property type="protein sequence ID" value="QJA51057.1"/>
    <property type="molecule type" value="Genomic_DNA"/>
</dbReference>
<dbReference type="AlphaFoldDB" id="A0A6H1ZUR2"/>
<gene>
    <name evidence="2" type="ORF">TM448A01971_0004</name>
    <name evidence="3" type="ORF">TM448B00567_0029</name>
</gene>
<organism evidence="2">
    <name type="scientific">viral metagenome</name>
    <dbReference type="NCBI Taxonomy" id="1070528"/>
    <lineage>
        <taxon>unclassified sequences</taxon>
        <taxon>metagenomes</taxon>
        <taxon>organismal metagenomes</taxon>
    </lineage>
</organism>
<feature type="compositionally biased region" description="Polar residues" evidence="1">
    <location>
        <begin position="1"/>
        <end position="17"/>
    </location>
</feature>
<proteinExistence type="predicted"/>